<comment type="caution">
    <text evidence="5">The sequence shown here is derived from an EMBL/GenBank/DDBJ whole genome shotgun (WGS) entry which is preliminary data.</text>
</comment>
<evidence type="ECO:0000313" key="6">
    <source>
        <dbReference type="Proteomes" id="UP000521943"/>
    </source>
</evidence>
<organism evidence="5 6">
    <name type="scientific">Ephemerocybe angulata</name>
    <dbReference type="NCBI Taxonomy" id="980116"/>
    <lineage>
        <taxon>Eukaryota</taxon>
        <taxon>Fungi</taxon>
        <taxon>Dikarya</taxon>
        <taxon>Basidiomycota</taxon>
        <taxon>Agaricomycotina</taxon>
        <taxon>Agaricomycetes</taxon>
        <taxon>Agaricomycetidae</taxon>
        <taxon>Agaricales</taxon>
        <taxon>Agaricineae</taxon>
        <taxon>Psathyrellaceae</taxon>
        <taxon>Ephemerocybe</taxon>
    </lineage>
</organism>
<dbReference type="EMBL" id="JACGCI010000048">
    <property type="protein sequence ID" value="KAF6751787.1"/>
    <property type="molecule type" value="Genomic_DNA"/>
</dbReference>
<feature type="non-terminal residue" evidence="5">
    <location>
        <position position="196"/>
    </location>
</feature>
<protein>
    <recommendedName>
        <fullName evidence="1">ATP-dependent DNA helicase</fullName>
        <ecNumber evidence="1">5.6.2.3</ecNumber>
    </recommendedName>
</protein>
<evidence type="ECO:0000256" key="1">
    <source>
        <dbReference type="RuleBase" id="RU363044"/>
    </source>
</evidence>
<dbReference type="EMBL" id="JACGCI010000075">
    <property type="protein sequence ID" value="KAF6748008.1"/>
    <property type="molecule type" value="Genomic_DNA"/>
</dbReference>
<dbReference type="GO" id="GO:0006281">
    <property type="term" value="P:DNA repair"/>
    <property type="evidence" value="ECO:0007669"/>
    <property type="project" value="UniProtKB-KW"/>
</dbReference>
<dbReference type="InterPro" id="IPR027417">
    <property type="entry name" value="P-loop_NTPase"/>
</dbReference>
<comment type="cofactor">
    <cofactor evidence="1">
        <name>Mg(2+)</name>
        <dbReference type="ChEBI" id="CHEBI:18420"/>
    </cofactor>
</comment>
<dbReference type="PANTHER" id="PTHR47642">
    <property type="entry name" value="ATP-DEPENDENT DNA HELICASE"/>
    <property type="match status" value="1"/>
</dbReference>
<keyword evidence="6" id="KW-1185">Reference proteome</keyword>
<proteinExistence type="inferred from homology"/>
<dbReference type="Gene3D" id="3.40.50.300">
    <property type="entry name" value="P-loop containing nucleotide triphosphate hydrolases"/>
    <property type="match status" value="1"/>
</dbReference>
<evidence type="ECO:0000256" key="2">
    <source>
        <dbReference type="SAM" id="MobiDB-lite"/>
    </source>
</evidence>
<dbReference type="InterPro" id="IPR051055">
    <property type="entry name" value="PIF1_helicase"/>
</dbReference>
<accession>A0A8H6M542</accession>
<keyword evidence="1" id="KW-0227">DNA damage</keyword>
<keyword evidence="1" id="KW-0547">Nucleotide-binding</keyword>
<feature type="domain" description="DNA helicase Pif1-like DEAD-box helicase" evidence="3">
    <location>
        <begin position="70"/>
        <end position="187"/>
    </location>
</feature>
<feature type="compositionally biased region" description="Polar residues" evidence="2">
    <location>
        <begin position="1"/>
        <end position="22"/>
    </location>
</feature>
<evidence type="ECO:0000313" key="4">
    <source>
        <dbReference type="EMBL" id="KAF6748008.1"/>
    </source>
</evidence>
<dbReference type="EC" id="5.6.2.3" evidence="1"/>
<dbReference type="GO" id="GO:0043139">
    <property type="term" value="F:5'-3' DNA helicase activity"/>
    <property type="evidence" value="ECO:0007669"/>
    <property type="project" value="UniProtKB-EC"/>
</dbReference>
<dbReference type="OrthoDB" id="432234at2759"/>
<reference evidence="5 6" key="1">
    <citation type="submission" date="2020-07" db="EMBL/GenBank/DDBJ databases">
        <title>Comparative genomics of pyrophilous fungi reveals a link between fire events and developmental genes.</title>
        <authorList>
            <consortium name="DOE Joint Genome Institute"/>
            <person name="Steindorff A.S."/>
            <person name="Carver A."/>
            <person name="Calhoun S."/>
            <person name="Stillman K."/>
            <person name="Liu H."/>
            <person name="Lipzen A."/>
            <person name="Pangilinan J."/>
            <person name="Labutti K."/>
            <person name="Bruns T.D."/>
            <person name="Grigoriev I.V."/>
        </authorList>
    </citation>
    <scope>NUCLEOTIDE SEQUENCE [LARGE SCALE GENOMIC DNA]</scope>
    <source>
        <strain evidence="5 6">CBS 144469</strain>
    </source>
</reference>
<feature type="region of interest" description="Disordered" evidence="2">
    <location>
        <begin position="1"/>
        <end position="24"/>
    </location>
</feature>
<sequence length="196" mass="21002">MQPSRPTSTSQDSDTAPSSILPQATLAAGVAAGTRSKKKSAPSIPLLAQELAPAQTANPSIKALIDQFTLNREQSRAFEIIASRAIEPSPSRPLRMFLGGAGGTGKSRVLDALKEFFIQRGERGRLRLTSFTGVAARNISGTTLHSALNLVQRKSKASSDKSKRNLIAMWEGVDFLFVDEVSMIGCKLLLHISNAL</sequence>
<evidence type="ECO:0000313" key="5">
    <source>
        <dbReference type="EMBL" id="KAF6751787.1"/>
    </source>
</evidence>
<keyword evidence="1" id="KW-0347">Helicase</keyword>
<dbReference type="GO" id="GO:0000723">
    <property type="term" value="P:telomere maintenance"/>
    <property type="evidence" value="ECO:0007669"/>
    <property type="project" value="InterPro"/>
</dbReference>
<dbReference type="Proteomes" id="UP000521943">
    <property type="component" value="Unassembled WGS sequence"/>
</dbReference>
<keyword evidence="1" id="KW-0234">DNA repair</keyword>
<comment type="catalytic activity">
    <reaction evidence="1">
        <text>ATP + H2O = ADP + phosphate + H(+)</text>
        <dbReference type="Rhea" id="RHEA:13065"/>
        <dbReference type="ChEBI" id="CHEBI:15377"/>
        <dbReference type="ChEBI" id="CHEBI:15378"/>
        <dbReference type="ChEBI" id="CHEBI:30616"/>
        <dbReference type="ChEBI" id="CHEBI:43474"/>
        <dbReference type="ChEBI" id="CHEBI:456216"/>
        <dbReference type="EC" id="5.6.2.3"/>
    </reaction>
</comment>
<dbReference type="SUPFAM" id="SSF52540">
    <property type="entry name" value="P-loop containing nucleoside triphosphate hydrolases"/>
    <property type="match status" value="1"/>
</dbReference>
<dbReference type="GO" id="GO:0006310">
    <property type="term" value="P:DNA recombination"/>
    <property type="evidence" value="ECO:0007669"/>
    <property type="project" value="UniProtKB-KW"/>
</dbReference>
<gene>
    <name evidence="5" type="ORF">DFP72DRAFT_816157</name>
    <name evidence="4" type="ORF">DFP72DRAFT_820946</name>
</gene>
<dbReference type="InterPro" id="IPR010285">
    <property type="entry name" value="DNA_helicase_pif1-like_DEAD"/>
</dbReference>
<name>A0A8H6M542_9AGAR</name>
<dbReference type="AlphaFoldDB" id="A0A8H6M542"/>
<evidence type="ECO:0000259" key="3">
    <source>
        <dbReference type="Pfam" id="PF05970"/>
    </source>
</evidence>
<comment type="similarity">
    <text evidence="1">Belongs to the helicase family.</text>
</comment>
<keyword evidence="1" id="KW-0378">Hydrolase</keyword>
<dbReference type="Pfam" id="PF05970">
    <property type="entry name" value="PIF1"/>
    <property type="match status" value="1"/>
</dbReference>
<dbReference type="GO" id="GO:0005524">
    <property type="term" value="F:ATP binding"/>
    <property type="evidence" value="ECO:0007669"/>
    <property type="project" value="UniProtKB-KW"/>
</dbReference>
<keyword evidence="1" id="KW-0067">ATP-binding</keyword>
<keyword evidence="1" id="KW-0233">DNA recombination</keyword>
<dbReference type="GO" id="GO:0016787">
    <property type="term" value="F:hydrolase activity"/>
    <property type="evidence" value="ECO:0007669"/>
    <property type="project" value="UniProtKB-KW"/>
</dbReference>